<dbReference type="SUPFAM" id="SSF48452">
    <property type="entry name" value="TPR-like"/>
    <property type="match status" value="1"/>
</dbReference>
<feature type="chain" id="PRO_5012669881" evidence="2">
    <location>
        <begin position="38"/>
        <end position="600"/>
    </location>
</feature>
<keyword evidence="4" id="KW-1185">Reference proteome</keyword>
<evidence type="ECO:0000256" key="2">
    <source>
        <dbReference type="SAM" id="SignalP"/>
    </source>
</evidence>
<reference evidence="3 4" key="1">
    <citation type="submission" date="2017-06" db="EMBL/GenBank/DDBJ databases">
        <authorList>
            <person name="Kim H.J."/>
            <person name="Triplett B.A."/>
        </authorList>
    </citation>
    <scope>NUCLEOTIDE SEQUENCE [LARGE SCALE GENOMIC DNA]</scope>
    <source>
        <strain evidence="3 4">DSM 18704</strain>
    </source>
</reference>
<evidence type="ECO:0000313" key="3">
    <source>
        <dbReference type="EMBL" id="SNT14291.1"/>
    </source>
</evidence>
<evidence type="ECO:0000256" key="1">
    <source>
        <dbReference type="SAM" id="MobiDB-lite"/>
    </source>
</evidence>
<organism evidence="3 4">
    <name type="scientific">Granulicella rosea</name>
    <dbReference type="NCBI Taxonomy" id="474952"/>
    <lineage>
        <taxon>Bacteria</taxon>
        <taxon>Pseudomonadati</taxon>
        <taxon>Acidobacteriota</taxon>
        <taxon>Terriglobia</taxon>
        <taxon>Terriglobales</taxon>
        <taxon>Acidobacteriaceae</taxon>
        <taxon>Granulicella</taxon>
    </lineage>
</organism>
<protein>
    <submittedName>
        <fullName evidence="3">Tetratricopeptide repeat-containing protein</fullName>
    </submittedName>
</protein>
<feature type="region of interest" description="Disordered" evidence="1">
    <location>
        <begin position="40"/>
        <end position="66"/>
    </location>
</feature>
<dbReference type="Proteomes" id="UP000198356">
    <property type="component" value="Unassembled WGS sequence"/>
</dbReference>
<dbReference type="Gene3D" id="1.25.40.10">
    <property type="entry name" value="Tetratricopeptide repeat domain"/>
    <property type="match status" value="1"/>
</dbReference>
<feature type="compositionally biased region" description="Basic and acidic residues" evidence="1">
    <location>
        <begin position="587"/>
        <end position="600"/>
    </location>
</feature>
<proteinExistence type="predicted"/>
<dbReference type="InterPro" id="IPR011990">
    <property type="entry name" value="TPR-like_helical_dom_sf"/>
</dbReference>
<gene>
    <name evidence="3" type="ORF">SAMN05421770_104363</name>
</gene>
<feature type="compositionally biased region" description="Polar residues" evidence="1">
    <location>
        <begin position="55"/>
        <end position="66"/>
    </location>
</feature>
<feature type="compositionally biased region" description="Low complexity" evidence="1">
    <location>
        <begin position="40"/>
        <end position="54"/>
    </location>
</feature>
<feature type="signal peptide" evidence="2">
    <location>
        <begin position="1"/>
        <end position="37"/>
    </location>
</feature>
<dbReference type="AlphaFoldDB" id="A0A239K8F5"/>
<accession>A0A239K8F5</accession>
<sequence>MLEVVRRTSDVLWRIPTMQRWCSFSAAFLSLAIAAGAQPAPQSSSSSPAGQQAQESTSGRPHSSSLEAGGAAITLETSEAMFNIAVALNACGYDNDLANSSPIRAEVRAEVDAATASAPEVKASRAALCRYIHEHELSDKGRDIAQYISLGLYITPDLKPTADETEMPPDALNVVNLLPLLRTFSEQVGLKAIWQKHRPEYEAITNGMHDQVTRMILDTNVYLRLPVSSYDGRRFLVLMEPMLAPREPNGRIYATDYIIVSSPSAGGAIRMDQIRHIYLQYAVEPLVYARAQAMNRLLPLLKPAQQAPLEFAYKSDITLLLTECLIKAIEAHTMDVGIVKPAKPTGMRDRQEFIRYDAQVAVYDRNAEEIRRSQVDQEMRHGWVLVDYFYDELAKMERDSIGLKEYIGEMVYGMDVLREQKHESEIVFLPPTSGPSGDFVKRSPRVPTGMMLAEKMMLEGDIDGARDIAKKALDDPKQDHAEANYVMARVQLMEGEPQDAVGTFADVINTSKNPHTIAWSYVYLGRLYDTLPDRGKATQEYKEALKVQGLTPDAKYAAEEGLKKPFTLPKSSRQPAEDKEEPLDPSGKAEKDSYKPDAPN</sequence>
<evidence type="ECO:0000313" key="4">
    <source>
        <dbReference type="Proteomes" id="UP000198356"/>
    </source>
</evidence>
<dbReference type="EMBL" id="FZOU01000004">
    <property type="protein sequence ID" value="SNT14291.1"/>
    <property type="molecule type" value="Genomic_DNA"/>
</dbReference>
<name>A0A239K8F5_9BACT</name>
<feature type="region of interest" description="Disordered" evidence="1">
    <location>
        <begin position="556"/>
        <end position="600"/>
    </location>
</feature>
<keyword evidence="2" id="KW-0732">Signal</keyword>